<protein>
    <submittedName>
        <fullName evidence="1">Uncharacterized protein</fullName>
    </submittedName>
</protein>
<dbReference type="EMBL" id="PP511443">
    <property type="protein sequence ID" value="XCD04270.1"/>
    <property type="molecule type" value="Genomic_DNA"/>
</dbReference>
<accession>A0AAU8AWG6</accession>
<organism evidence="1">
    <name type="scientific">Dulem virus 37</name>
    <dbReference type="NCBI Taxonomy" id="3145755"/>
    <lineage>
        <taxon>Viruses</taxon>
        <taxon>Duplodnaviria</taxon>
        <taxon>Heunggongvirae</taxon>
        <taxon>Uroviricota</taxon>
        <taxon>Caudoviricetes</taxon>
    </lineage>
</organism>
<name>A0AAU8AWG6_9CAUD</name>
<proteinExistence type="predicted"/>
<reference evidence="1" key="1">
    <citation type="submission" date="2024-03" db="EMBL/GenBank/DDBJ databases">
        <title>Diverse circular DNA viruses in blood, oral, and fecal samples of captive lemurs.</title>
        <authorList>
            <person name="Paietta E.N."/>
            <person name="Kraberger S."/>
            <person name="Lund M.C."/>
            <person name="Custer J.M."/>
            <person name="Vargas K.M."/>
            <person name="Ehmke E.E."/>
            <person name="Yoder A.D."/>
            <person name="Varsani A."/>
        </authorList>
    </citation>
    <scope>NUCLEOTIDE SEQUENCE</scope>
    <source>
        <strain evidence="1">Duke_22FF_208</strain>
    </source>
</reference>
<evidence type="ECO:0000313" key="1">
    <source>
        <dbReference type="EMBL" id="XCD04270.1"/>
    </source>
</evidence>
<sequence>MKLCKLAYKTRQRPNLQPSATDYNRARLLKKTSIFKTLERLQLLQPSFTIKKVKIEKLENTYTSLFLSNLKKCYKKSWLRRL</sequence>